<sequence>MASSTQSSQKFDDDKKPQLVLFGQKILTEQQISGDRSSDGNADKMSNFSD</sequence>
<accession>A0A392V9A5</accession>
<evidence type="ECO:0000313" key="2">
    <source>
        <dbReference type="EMBL" id="MCI83859.1"/>
    </source>
</evidence>
<dbReference type="Proteomes" id="UP000265520">
    <property type="component" value="Unassembled WGS sequence"/>
</dbReference>
<feature type="region of interest" description="Disordered" evidence="1">
    <location>
        <begin position="27"/>
        <end position="50"/>
    </location>
</feature>
<proteinExistence type="predicted"/>
<comment type="caution">
    <text evidence="2">The sequence shown here is derived from an EMBL/GenBank/DDBJ whole genome shotgun (WGS) entry which is preliminary data.</text>
</comment>
<reference evidence="2 3" key="1">
    <citation type="journal article" date="2018" name="Front. Plant Sci.">
        <title>Red Clover (Trifolium pratense) and Zigzag Clover (T. medium) - A Picture of Genomic Similarities and Differences.</title>
        <authorList>
            <person name="Dluhosova J."/>
            <person name="Istvanek J."/>
            <person name="Nedelnik J."/>
            <person name="Repkova J."/>
        </authorList>
    </citation>
    <scope>NUCLEOTIDE SEQUENCE [LARGE SCALE GENOMIC DNA]</scope>
    <source>
        <strain evidence="3">cv. 10/8</strain>
        <tissue evidence="2">Leaf</tissue>
    </source>
</reference>
<evidence type="ECO:0000256" key="1">
    <source>
        <dbReference type="SAM" id="MobiDB-lite"/>
    </source>
</evidence>
<organism evidence="2 3">
    <name type="scientific">Trifolium medium</name>
    <dbReference type="NCBI Taxonomy" id="97028"/>
    <lineage>
        <taxon>Eukaryota</taxon>
        <taxon>Viridiplantae</taxon>
        <taxon>Streptophyta</taxon>
        <taxon>Embryophyta</taxon>
        <taxon>Tracheophyta</taxon>
        <taxon>Spermatophyta</taxon>
        <taxon>Magnoliopsida</taxon>
        <taxon>eudicotyledons</taxon>
        <taxon>Gunneridae</taxon>
        <taxon>Pentapetalae</taxon>
        <taxon>rosids</taxon>
        <taxon>fabids</taxon>
        <taxon>Fabales</taxon>
        <taxon>Fabaceae</taxon>
        <taxon>Papilionoideae</taxon>
        <taxon>50 kb inversion clade</taxon>
        <taxon>NPAAA clade</taxon>
        <taxon>Hologalegina</taxon>
        <taxon>IRL clade</taxon>
        <taxon>Trifolieae</taxon>
        <taxon>Trifolium</taxon>
    </lineage>
</organism>
<keyword evidence="3" id="KW-1185">Reference proteome</keyword>
<evidence type="ECO:0000313" key="3">
    <source>
        <dbReference type="Proteomes" id="UP000265520"/>
    </source>
</evidence>
<dbReference type="AlphaFoldDB" id="A0A392V9A5"/>
<feature type="non-terminal residue" evidence="2">
    <location>
        <position position="50"/>
    </location>
</feature>
<dbReference type="EMBL" id="LXQA011077027">
    <property type="protein sequence ID" value="MCI83859.1"/>
    <property type="molecule type" value="Genomic_DNA"/>
</dbReference>
<name>A0A392V9A5_9FABA</name>
<protein>
    <submittedName>
        <fullName evidence="2">Auxin response factor 1</fullName>
    </submittedName>
</protein>